<protein>
    <submittedName>
        <fullName evidence="2">Lysine exporter LysO family protein</fullName>
    </submittedName>
</protein>
<keyword evidence="1" id="KW-0472">Membrane</keyword>
<feature type="transmembrane region" description="Helical" evidence="1">
    <location>
        <begin position="60"/>
        <end position="88"/>
    </location>
</feature>
<dbReference type="GO" id="GO:0005886">
    <property type="term" value="C:plasma membrane"/>
    <property type="evidence" value="ECO:0007669"/>
    <property type="project" value="TreeGrafter"/>
</dbReference>
<dbReference type="PANTHER" id="PTHR35804:SF1">
    <property type="entry name" value="LYSINE EXPORTER LYSO"/>
    <property type="match status" value="1"/>
</dbReference>
<dbReference type="EMBL" id="CP058649">
    <property type="protein sequence ID" value="QUI22044.1"/>
    <property type="molecule type" value="Genomic_DNA"/>
</dbReference>
<dbReference type="GO" id="GO:0015661">
    <property type="term" value="F:L-lysine efflux transmembrane transporter activity"/>
    <property type="evidence" value="ECO:0007669"/>
    <property type="project" value="InterPro"/>
</dbReference>
<name>A0A8J8MI43_9FIRM</name>
<dbReference type="AlphaFoldDB" id="A0A8J8MI43"/>
<dbReference type="InterPro" id="IPR005642">
    <property type="entry name" value="LysO"/>
</dbReference>
<keyword evidence="1" id="KW-0812">Transmembrane</keyword>
<evidence type="ECO:0000256" key="1">
    <source>
        <dbReference type="SAM" id="Phobius"/>
    </source>
</evidence>
<dbReference type="Pfam" id="PF03956">
    <property type="entry name" value="Lys_export"/>
    <property type="match status" value="1"/>
</dbReference>
<dbReference type="Proteomes" id="UP000683246">
    <property type="component" value="Chromosome"/>
</dbReference>
<keyword evidence="3" id="KW-1185">Reference proteome</keyword>
<feature type="transmembrane region" description="Helical" evidence="1">
    <location>
        <begin position="7"/>
        <end position="24"/>
    </location>
</feature>
<feature type="transmembrane region" description="Helical" evidence="1">
    <location>
        <begin position="30"/>
        <end position="48"/>
    </location>
</feature>
<accession>A0A8J8MI43</accession>
<gene>
    <name evidence="2" type="ORF">HZI73_06885</name>
</gene>
<feature type="transmembrane region" description="Helical" evidence="1">
    <location>
        <begin position="100"/>
        <end position="123"/>
    </location>
</feature>
<reference evidence="2" key="1">
    <citation type="submission" date="2020-07" db="EMBL/GenBank/DDBJ databases">
        <title>Vallitalea pronyensis genome.</title>
        <authorList>
            <person name="Postec A."/>
        </authorList>
    </citation>
    <scope>NUCLEOTIDE SEQUENCE</scope>
    <source>
        <strain evidence="2">FatNI3</strain>
    </source>
</reference>
<dbReference type="PANTHER" id="PTHR35804">
    <property type="entry name" value="LYSINE EXPORTER LYSO"/>
    <property type="match status" value="1"/>
</dbReference>
<keyword evidence="1" id="KW-1133">Transmembrane helix</keyword>
<dbReference type="KEGG" id="vpy:HZI73_06885"/>
<feature type="transmembrane region" description="Helical" evidence="1">
    <location>
        <begin position="130"/>
        <end position="154"/>
    </location>
</feature>
<proteinExistence type="predicted"/>
<dbReference type="RefSeq" id="WP_212697520.1">
    <property type="nucleotide sequence ID" value="NZ_CP058649.1"/>
</dbReference>
<sequence length="198" mass="20893">MTVIIMLAVFLGIAFGYLLFPVDMLSYTDYIMDVGLCLLLLLVGIDIGRQKNVLQDIKKMGFSIILLPLLIALGSIVGAIVGGTIIGMPLNESSAIGGGLGWYSISAVLLSDYSTEISAIAFLSNVMREIIAILAIPLIAKYIGYMESVAPPGATAMDTTLPIITKYTDSKTAVVAFISGVVLSLLVPILVPLLIGLV</sequence>
<feature type="transmembrane region" description="Helical" evidence="1">
    <location>
        <begin position="174"/>
        <end position="197"/>
    </location>
</feature>
<organism evidence="2 3">
    <name type="scientific">Vallitalea pronyensis</name>
    <dbReference type="NCBI Taxonomy" id="1348613"/>
    <lineage>
        <taxon>Bacteria</taxon>
        <taxon>Bacillati</taxon>
        <taxon>Bacillota</taxon>
        <taxon>Clostridia</taxon>
        <taxon>Lachnospirales</taxon>
        <taxon>Vallitaleaceae</taxon>
        <taxon>Vallitalea</taxon>
    </lineage>
</organism>
<evidence type="ECO:0000313" key="2">
    <source>
        <dbReference type="EMBL" id="QUI22044.1"/>
    </source>
</evidence>
<evidence type="ECO:0000313" key="3">
    <source>
        <dbReference type="Proteomes" id="UP000683246"/>
    </source>
</evidence>